<dbReference type="GO" id="GO:0008761">
    <property type="term" value="F:UDP-N-acetylglucosamine 2-epimerase activity"/>
    <property type="evidence" value="ECO:0007669"/>
    <property type="project" value="UniProtKB-EC"/>
</dbReference>
<dbReference type="InterPro" id="IPR003331">
    <property type="entry name" value="UDP_GlcNAc_Epimerase_2_dom"/>
</dbReference>
<dbReference type="InterPro" id="IPR029767">
    <property type="entry name" value="WecB-like"/>
</dbReference>
<dbReference type="AlphaFoldDB" id="A0A450X039"/>
<feature type="domain" description="UDP-N-acetylglucosamine 2-epimerase" evidence="6">
    <location>
        <begin position="23"/>
        <end position="367"/>
    </location>
</feature>
<dbReference type="CDD" id="cd03786">
    <property type="entry name" value="GTB_UDP-GlcNAc_2-Epimerase"/>
    <property type="match status" value="1"/>
</dbReference>
<sequence length="374" mass="41671">MIRALLILGTRPEAIKMAPVLWALENHPDFTPLVCLTGQHREQLQPFLDLFRIQADANLEVMTENQTLTELTARILPGIDQQISGLQPDVVLVQGDTTTTFCGALAAFYRRIPVAHIEAGLRTGDPYNPFPEEMNRRMTSHLATWHFPPTEVAARALRQEGIVGEDTLTTGNTAIDTLLWVIERLQGGHLTIDPEHPIHGFKRRFLLVTGHRRENFGDGFLAICQALKAIAIAHPELDLVYPVHLNPNVHLPVRRLLRGVDNIHLLPPLPYVPFVSLMHRCHFILTDSGGVQEEALSLDKPVLILRTNTERTEALESGGALLVGAVPETIIGETERLLADQQHYRRMAMAGNPFGDGMAARRIVDFLASRMTLI</sequence>
<evidence type="ECO:0000256" key="1">
    <source>
        <dbReference type="ARBA" id="ARBA00023235"/>
    </source>
</evidence>
<comment type="catalytic activity">
    <reaction evidence="2">
        <text>UDP-N-acetyl-alpha-D-glucosamine = UDP-N-acetyl-alpha-D-mannosamine</text>
        <dbReference type="Rhea" id="RHEA:17213"/>
        <dbReference type="ChEBI" id="CHEBI:57705"/>
        <dbReference type="ChEBI" id="CHEBI:68623"/>
        <dbReference type="EC" id="5.1.3.14"/>
    </reaction>
</comment>
<evidence type="ECO:0000256" key="5">
    <source>
        <dbReference type="RuleBase" id="RU003513"/>
    </source>
</evidence>
<dbReference type="SUPFAM" id="SSF53756">
    <property type="entry name" value="UDP-Glycosyltransferase/glycogen phosphorylase"/>
    <property type="match status" value="1"/>
</dbReference>
<dbReference type="PANTHER" id="PTHR43174:SF2">
    <property type="entry name" value="UDP-N-ACETYLGLUCOSAMINE 2-EPIMERASE"/>
    <property type="match status" value="1"/>
</dbReference>
<organism evidence="7">
    <name type="scientific">Candidatus Kentrum sp. MB</name>
    <dbReference type="NCBI Taxonomy" id="2138164"/>
    <lineage>
        <taxon>Bacteria</taxon>
        <taxon>Pseudomonadati</taxon>
        <taxon>Pseudomonadota</taxon>
        <taxon>Gammaproteobacteria</taxon>
        <taxon>Candidatus Kentrum</taxon>
    </lineage>
</organism>
<dbReference type="EC" id="5.1.3.14" evidence="4"/>
<accession>A0A450X039</accession>
<dbReference type="PANTHER" id="PTHR43174">
    <property type="entry name" value="UDP-N-ACETYLGLUCOSAMINE 2-EPIMERASE"/>
    <property type="match status" value="1"/>
</dbReference>
<dbReference type="Gene3D" id="3.40.50.2000">
    <property type="entry name" value="Glycogen Phosphorylase B"/>
    <property type="match status" value="2"/>
</dbReference>
<dbReference type="NCBIfam" id="TIGR00236">
    <property type="entry name" value="wecB"/>
    <property type="match status" value="1"/>
</dbReference>
<evidence type="ECO:0000256" key="3">
    <source>
        <dbReference type="ARBA" id="ARBA00038209"/>
    </source>
</evidence>
<reference evidence="7" key="1">
    <citation type="submission" date="2019-02" db="EMBL/GenBank/DDBJ databases">
        <authorList>
            <person name="Gruber-Vodicka R. H."/>
            <person name="Seah K. B. B."/>
        </authorList>
    </citation>
    <scope>NUCLEOTIDE SEQUENCE</scope>
    <source>
        <strain evidence="7">BECK_BZ197</strain>
    </source>
</reference>
<proteinExistence type="inferred from homology"/>
<comment type="similarity">
    <text evidence="3 5">Belongs to the UDP-N-acetylglucosamine 2-epimerase family.</text>
</comment>
<gene>
    <name evidence="7" type="ORF">BECKMB1821G_GA0114241_100280</name>
</gene>
<evidence type="ECO:0000259" key="6">
    <source>
        <dbReference type="Pfam" id="PF02350"/>
    </source>
</evidence>
<dbReference type="EMBL" id="CAADFO010000002">
    <property type="protein sequence ID" value="VFK22603.1"/>
    <property type="molecule type" value="Genomic_DNA"/>
</dbReference>
<evidence type="ECO:0000256" key="2">
    <source>
        <dbReference type="ARBA" id="ARBA00036080"/>
    </source>
</evidence>
<keyword evidence="1 5" id="KW-0413">Isomerase</keyword>
<dbReference type="Pfam" id="PF02350">
    <property type="entry name" value="Epimerase_2"/>
    <property type="match status" value="1"/>
</dbReference>
<name>A0A450X039_9GAMM</name>
<evidence type="ECO:0000256" key="4">
    <source>
        <dbReference type="ARBA" id="ARBA00038858"/>
    </source>
</evidence>
<protein>
    <recommendedName>
        <fullName evidence="4">UDP-N-acetylglucosamine 2-epimerase (non-hydrolyzing)</fullName>
        <ecNumber evidence="4">5.1.3.14</ecNumber>
    </recommendedName>
</protein>
<evidence type="ECO:0000313" key="7">
    <source>
        <dbReference type="EMBL" id="VFK22603.1"/>
    </source>
</evidence>